<proteinExistence type="predicted"/>
<feature type="compositionally biased region" description="Low complexity" evidence="1">
    <location>
        <begin position="61"/>
        <end position="80"/>
    </location>
</feature>
<organism evidence="4">
    <name type="scientific">Schistocephalus solidus</name>
    <name type="common">Tapeworm</name>
    <dbReference type="NCBI Taxonomy" id="70667"/>
    <lineage>
        <taxon>Eukaryota</taxon>
        <taxon>Metazoa</taxon>
        <taxon>Spiralia</taxon>
        <taxon>Lophotrochozoa</taxon>
        <taxon>Platyhelminthes</taxon>
        <taxon>Cestoda</taxon>
        <taxon>Eucestoda</taxon>
        <taxon>Diphyllobothriidea</taxon>
        <taxon>Diphyllobothriidae</taxon>
        <taxon>Schistocephalus</taxon>
    </lineage>
</organism>
<feature type="region of interest" description="Disordered" evidence="1">
    <location>
        <begin position="60"/>
        <end position="80"/>
    </location>
</feature>
<dbReference type="PANTHER" id="PTHR47027">
    <property type="entry name" value="REVERSE TRANSCRIPTASE DOMAIN-CONTAINING PROTEIN"/>
    <property type="match status" value="1"/>
</dbReference>
<reference evidence="4" key="1">
    <citation type="submission" date="2016-06" db="UniProtKB">
        <authorList>
            <consortium name="WormBaseParasite"/>
        </authorList>
    </citation>
    <scope>IDENTIFICATION</scope>
</reference>
<accession>A0A183TLJ6</accession>
<evidence type="ECO:0000313" key="4">
    <source>
        <dbReference type="WBParaSite" id="SSLN_0001800501-mRNA-1"/>
    </source>
</evidence>
<reference evidence="2 3" key="2">
    <citation type="submission" date="2018-11" db="EMBL/GenBank/DDBJ databases">
        <authorList>
            <consortium name="Pathogen Informatics"/>
        </authorList>
    </citation>
    <scope>NUCLEOTIDE SEQUENCE [LARGE SCALE GENOMIC DNA]</scope>
    <source>
        <strain evidence="2 3">NST_G2</strain>
    </source>
</reference>
<dbReference type="WBParaSite" id="SSLN_0001800501-mRNA-1">
    <property type="protein sequence ID" value="SSLN_0001800501-mRNA-1"/>
    <property type="gene ID" value="SSLN_0001800501"/>
</dbReference>
<evidence type="ECO:0000313" key="2">
    <source>
        <dbReference type="EMBL" id="VDM03730.1"/>
    </source>
</evidence>
<evidence type="ECO:0000256" key="1">
    <source>
        <dbReference type="SAM" id="MobiDB-lite"/>
    </source>
</evidence>
<sequence>MGRKLSRNTKIDDEVAHRIAKVIQAFGRMQNLVWNRHRLYLSTKLKMYKAVILPTLLYGKSTKSSHGSSTTSSSTISVEY</sequence>
<dbReference type="AlphaFoldDB" id="A0A183TLJ6"/>
<dbReference type="OrthoDB" id="425014at2759"/>
<keyword evidence="3" id="KW-1185">Reference proteome</keyword>
<gene>
    <name evidence="2" type="ORF">SSLN_LOCUS17344</name>
</gene>
<name>A0A183TLJ6_SCHSO</name>
<evidence type="ECO:0000313" key="3">
    <source>
        <dbReference type="Proteomes" id="UP000275846"/>
    </source>
</evidence>
<dbReference type="Proteomes" id="UP000275846">
    <property type="component" value="Unassembled WGS sequence"/>
</dbReference>
<dbReference type="PANTHER" id="PTHR47027:SF20">
    <property type="entry name" value="REVERSE TRANSCRIPTASE-LIKE PROTEIN WITH RNA-DIRECTED DNA POLYMERASE DOMAIN"/>
    <property type="match status" value="1"/>
</dbReference>
<protein>
    <submittedName>
        <fullName evidence="2 4">Uncharacterized protein</fullName>
    </submittedName>
</protein>
<dbReference type="EMBL" id="UYSU01042384">
    <property type="protein sequence ID" value="VDM03730.1"/>
    <property type="molecule type" value="Genomic_DNA"/>
</dbReference>